<name>A0AAW0RUY6_9HYPO</name>
<dbReference type="AlphaFoldDB" id="A0AAW0RUY6"/>
<evidence type="ECO:0000313" key="4">
    <source>
        <dbReference type="Proteomes" id="UP001397290"/>
    </source>
</evidence>
<comment type="caution">
    <text evidence="3">The sequence shown here is derived from an EMBL/GenBank/DDBJ whole genome shotgun (WGS) entry which is preliminary data.</text>
</comment>
<feature type="domain" description="Pierisin-like" evidence="2">
    <location>
        <begin position="104"/>
        <end position="231"/>
    </location>
</feature>
<feature type="signal peptide" evidence="1">
    <location>
        <begin position="1"/>
        <end position="18"/>
    </location>
</feature>
<keyword evidence="4" id="KW-1185">Reference proteome</keyword>
<dbReference type="Gene3D" id="3.90.210.10">
    <property type="entry name" value="Heat-Labile Enterotoxin, subunit A"/>
    <property type="match status" value="1"/>
</dbReference>
<reference evidence="3 4" key="1">
    <citation type="submission" date="2020-02" db="EMBL/GenBank/DDBJ databases">
        <title>Comparative genomics of the hypocrealean fungal genus Beauvera.</title>
        <authorList>
            <person name="Showalter D.N."/>
            <person name="Bushley K.E."/>
            <person name="Rehner S.A."/>
        </authorList>
    </citation>
    <scope>NUCLEOTIDE SEQUENCE [LARGE SCALE GENOMIC DNA]</scope>
    <source>
        <strain evidence="3 4">ARSEF4384</strain>
    </source>
</reference>
<keyword evidence="1" id="KW-0732">Signal</keyword>
<protein>
    <recommendedName>
        <fullName evidence="2">Pierisin-like domain-containing protein</fullName>
    </recommendedName>
</protein>
<organism evidence="3 4">
    <name type="scientific">Beauveria asiatica</name>
    <dbReference type="NCBI Taxonomy" id="1069075"/>
    <lineage>
        <taxon>Eukaryota</taxon>
        <taxon>Fungi</taxon>
        <taxon>Dikarya</taxon>
        <taxon>Ascomycota</taxon>
        <taxon>Pezizomycotina</taxon>
        <taxon>Sordariomycetes</taxon>
        <taxon>Hypocreomycetidae</taxon>
        <taxon>Hypocreales</taxon>
        <taxon>Cordycipitaceae</taxon>
        <taxon>Beauveria</taxon>
    </lineage>
</organism>
<evidence type="ECO:0000259" key="2">
    <source>
        <dbReference type="Pfam" id="PF22596"/>
    </source>
</evidence>
<accession>A0AAW0RUY6</accession>
<dbReference type="EMBL" id="JAAHCF010000238">
    <property type="protein sequence ID" value="KAK8146032.1"/>
    <property type="molecule type" value="Genomic_DNA"/>
</dbReference>
<dbReference type="Proteomes" id="UP001397290">
    <property type="component" value="Unassembled WGS sequence"/>
</dbReference>
<proteinExistence type="predicted"/>
<sequence length="424" mass="46689">MQPHLLAALLALQAVAAPQSPDEQPSPEPTGTIVTDNGIELDTSFITEPFFEILSNYTDLLNNTFDTNLHAPVESLRARAPRVVTAEAASKMKAPGHGAQGIFFRGDSRPPSLIFATGFQPQGSDPSLINHLSFAGNSGLVSLTRNPHTAEQYAFGRTGGKAEKGYIYVISYKNVPDGYWLPGIYPPEKNPAVYRNQEFAVLGAVHAESISHAFEITRAKPSSRTTQIRNEDYILKKSSSCFFSKRAILCDPAKYTEKASKGPKIRPKVSKTFRVGARAGGAVAFAVLSPYAHDVLDLVKRWDNPIGHAVTWFDNSMTSLQEAIGGPQVPEIYGNTLKLRLICWLRGEQRWPNDVDKACARLWASEQPRPVETVESKRLKSVNAMLTACEKLENSDVSLATAELKAELLDRCEEFRVMANEQDK</sequence>
<gene>
    <name evidence="3" type="ORF">G3M48_003660</name>
</gene>
<dbReference type="SUPFAM" id="SSF56399">
    <property type="entry name" value="ADP-ribosylation"/>
    <property type="match status" value="1"/>
</dbReference>
<evidence type="ECO:0000313" key="3">
    <source>
        <dbReference type="EMBL" id="KAK8146032.1"/>
    </source>
</evidence>
<dbReference type="InterPro" id="IPR054695">
    <property type="entry name" value="Pierisin-like_dom"/>
</dbReference>
<dbReference type="Pfam" id="PF22596">
    <property type="entry name" value="Scabin-like"/>
    <property type="match status" value="1"/>
</dbReference>
<evidence type="ECO:0000256" key="1">
    <source>
        <dbReference type="SAM" id="SignalP"/>
    </source>
</evidence>
<feature type="chain" id="PRO_5043844461" description="Pierisin-like domain-containing protein" evidence="1">
    <location>
        <begin position="19"/>
        <end position="424"/>
    </location>
</feature>